<evidence type="ECO:0000256" key="1">
    <source>
        <dbReference type="SAM" id="Phobius"/>
    </source>
</evidence>
<keyword evidence="1" id="KW-0812">Transmembrane</keyword>
<dbReference type="EMBL" id="QTJV01000001">
    <property type="protein sequence ID" value="RFM36593.1"/>
    <property type="molecule type" value="Genomic_DNA"/>
</dbReference>
<evidence type="ECO:0000259" key="3">
    <source>
        <dbReference type="Pfam" id="PF16344"/>
    </source>
</evidence>
<proteinExistence type="predicted"/>
<dbReference type="InterPro" id="IPR032508">
    <property type="entry name" value="FecR_C"/>
</dbReference>
<dbReference type="Pfam" id="PF04773">
    <property type="entry name" value="FecR"/>
    <property type="match status" value="1"/>
</dbReference>
<dbReference type="Pfam" id="PF16344">
    <property type="entry name" value="FecR_C"/>
    <property type="match status" value="1"/>
</dbReference>
<dbReference type="Gene3D" id="2.60.120.1440">
    <property type="match status" value="1"/>
</dbReference>
<evidence type="ECO:0000313" key="4">
    <source>
        <dbReference type="EMBL" id="RFM36593.1"/>
    </source>
</evidence>
<dbReference type="Proteomes" id="UP000261174">
    <property type="component" value="Unassembled WGS sequence"/>
</dbReference>
<dbReference type="RefSeq" id="WP_116851915.1">
    <property type="nucleotide sequence ID" value="NZ_QTJV01000001.1"/>
</dbReference>
<dbReference type="GO" id="GO:0016989">
    <property type="term" value="F:sigma factor antagonist activity"/>
    <property type="evidence" value="ECO:0007669"/>
    <property type="project" value="TreeGrafter"/>
</dbReference>
<keyword evidence="5" id="KW-1185">Reference proteome</keyword>
<sequence>MKPLIDQHLLQKFRQDQCTPEEYRIVLEWFSTDDGKKYLEESIMRDLEEEKGSDVTAPPAMFENVMNTITGQPRRRRIHTLLRVAAVAAGLIVTTYAGVALFHYQQLKVIHTAYGELRTVVLPDQSVITLNANSTLRYYDNWKHAKNREVWIEGEAWFSVHSTPVPRPFLVNTASKMQVEVLGTTFNLIDRHGRMQVVLSSGKVRLHSSKEPEKAIVMQPGDLVEFKQQQQTVQRKHTDTLTYTSWTKRNLHFENATFAQLAQQLEDTYGVTVEIRDSSLLRQQFTGTVPGQQMDMLLEGLSELFHVKITKENNTVVIEKEK</sequence>
<protein>
    <submittedName>
        <fullName evidence="4">DUF4974 domain-containing protein</fullName>
    </submittedName>
</protein>
<evidence type="ECO:0000259" key="2">
    <source>
        <dbReference type="Pfam" id="PF04773"/>
    </source>
</evidence>
<dbReference type="InterPro" id="IPR012373">
    <property type="entry name" value="Ferrdict_sens_TM"/>
</dbReference>
<dbReference type="PANTHER" id="PTHR30273">
    <property type="entry name" value="PERIPLASMIC SIGNAL SENSOR AND SIGMA FACTOR ACTIVATOR FECR-RELATED"/>
    <property type="match status" value="1"/>
</dbReference>
<dbReference type="InterPro" id="IPR006860">
    <property type="entry name" value="FecR"/>
</dbReference>
<reference evidence="4 5" key="1">
    <citation type="submission" date="2018-08" db="EMBL/GenBank/DDBJ databases">
        <title>Chitinophaga sp. K20C18050901, a novel bacterium isolated from forest soil.</title>
        <authorList>
            <person name="Wang C."/>
        </authorList>
    </citation>
    <scope>NUCLEOTIDE SEQUENCE [LARGE SCALE GENOMIC DNA]</scope>
    <source>
        <strain evidence="4 5">K20C18050901</strain>
    </source>
</reference>
<dbReference type="Gene3D" id="3.55.50.30">
    <property type="match status" value="1"/>
</dbReference>
<dbReference type="PIRSF" id="PIRSF018266">
    <property type="entry name" value="FecR"/>
    <property type="match status" value="1"/>
</dbReference>
<name>A0A3E1P8T6_9BACT</name>
<keyword evidence="1" id="KW-0472">Membrane</keyword>
<comment type="caution">
    <text evidence="4">The sequence shown here is derived from an EMBL/GenBank/DDBJ whole genome shotgun (WGS) entry which is preliminary data.</text>
</comment>
<dbReference type="AlphaFoldDB" id="A0A3E1P8T6"/>
<gene>
    <name evidence="4" type="ORF">DXN04_03585</name>
</gene>
<accession>A0A3E1P8T6</accession>
<evidence type="ECO:0000313" key="5">
    <source>
        <dbReference type="Proteomes" id="UP000261174"/>
    </source>
</evidence>
<dbReference type="OrthoDB" id="923517at2"/>
<feature type="transmembrane region" description="Helical" evidence="1">
    <location>
        <begin position="81"/>
        <end position="104"/>
    </location>
</feature>
<dbReference type="PANTHER" id="PTHR30273:SF2">
    <property type="entry name" value="PROTEIN FECR"/>
    <property type="match status" value="1"/>
</dbReference>
<feature type="domain" description="Protein FecR C-terminal" evidence="3">
    <location>
        <begin position="251"/>
        <end position="318"/>
    </location>
</feature>
<keyword evidence="1" id="KW-1133">Transmembrane helix</keyword>
<feature type="domain" description="FecR protein" evidence="2">
    <location>
        <begin position="109"/>
        <end position="205"/>
    </location>
</feature>
<organism evidence="4 5">
    <name type="scientific">Chitinophaga silvisoli</name>
    <dbReference type="NCBI Taxonomy" id="2291814"/>
    <lineage>
        <taxon>Bacteria</taxon>
        <taxon>Pseudomonadati</taxon>
        <taxon>Bacteroidota</taxon>
        <taxon>Chitinophagia</taxon>
        <taxon>Chitinophagales</taxon>
        <taxon>Chitinophagaceae</taxon>
        <taxon>Chitinophaga</taxon>
    </lineage>
</organism>